<dbReference type="EMBL" id="CADCUD010000087">
    <property type="protein sequence ID" value="CAA9329746.1"/>
    <property type="molecule type" value="Genomic_DNA"/>
</dbReference>
<accession>A0A6J4LE65</accession>
<gene>
    <name evidence="2" type="ORF">AVDCRST_MAG46-1349</name>
</gene>
<feature type="region of interest" description="Disordered" evidence="1">
    <location>
        <begin position="28"/>
        <end position="60"/>
    </location>
</feature>
<feature type="compositionally biased region" description="Low complexity" evidence="1">
    <location>
        <begin position="28"/>
        <end position="37"/>
    </location>
</feature>
<evidence type="ECO:0000256" key="1">
    <source>
        <dbReference type="SAM" id="MobiDB-lite"/>
    </source>
</evidence>
<feature type="compositionally biased region" description="Basic and acidic residues" evidence="1">
    <location>
        <begin position="50"/>
        <end position="60"/>
    </location>
</feature>
<proteinExistence type="predicted"/>
<organism evidence="2">
    <name type="scientific">uncultured Nocardioidaceae bacterium</name>
    <dbReference type="NCBI Taxonomy" id="253824"/>
    <lineage>
        <taxon>Bacteria</taxon>
        <taxon>Bacillati</taxon>
        <taxon>Actinomycetota</taxon>
        <taxon>Actinomycetes</taxon>
        <taxon>Propionibacteriales</taxon>
        <taxon>Nocardioidaceae</taxon>
        <taxon>environmental samples</taxon>
    </lineage>
</organism>
<reference evidence="2" key="1">
    <citation type="submission" date="2020-02" db="EMBL/GenBank/DDBJ databases">
        <authorList>
            <person name="Meier V. D."/>
        </authorList>
    </citation>
    <scope>NUCLEOTIDE SEQUENCE</scope>
    <source>
        <strain evidence="2">AVDCRST_MAG46</strain>
    </source>
</reference>
<sequence>MSRYSRDNGILAGLGVVAVVASLVIGGTTSSQSRGSSWDVTTDVASQATGHDDYRGTSWD</sequence>
<dbReference type="AlphaFoldDB" id="A0A6J4LE65"/>
<protein>
    <submittedName>
        <fullName evidence="2">Uncharacterized protein</fullName>
    </submittedName>
</protein>
<name>A0A6J4LE65_9ACTN</name>
<evidence type="ECO:0000313" key="2">
    <source>
        <dbReference type="EMBL" id="CAA9329746.1"/>
    </source>
</evidence>
<feature type="compositionally biased region" description="Polar residues" evidence="1">
    <location>
        <begin position="38"/>
        <end position="49"/>
    </location>
</feature>